<evidence type="ECO:0000313" key="1">
    <source>
        <dbReference type="EMBL" id="KAL0069929.1"/>
    </source>
</evidence>
<gene>
    <name evidence="1" type="ORF">AAF712_002824</name>
</gene>
<dbReference type="EMBL" id="JBBXMP010000009">
    <property type="protein sequence ID" value="KAL0069929.1"/>
    <property type="molecule type" value="Genomic_DNA"/>
</dbReference>
<accession>A0ABR3A999</accession>
<dbReference type="Proteomes" id="UP001437256">
    <property type="component" value="Unassembled WGS sequence"/>
</dbReference>
<proteinExistence type="predicted"/>
<keyword evidence="2" id="KW-1185">Reference proteome</keyword>
<protein>
    <submittedName>
        <fullName evidence="1">Uncharacterized protein</fullName>
    </submittedName>
</protein>
<evidence type="ECO:0000313" key="2">
    <source>
        <dbReference type="Proteomes" id="UP001437256"/>
    </source>
</evidence>
<comment type="caution">
    <text evidence="1">The sequence shown here is derived from an EMBL/GenBank/DDBJ whole genome shotgun (WGS) entry which is preliminary data.</text>
</comment>
<reference evidence="1 2" key="1">
    <citation type="submission" date="2024-05" db="EMBL/GenBank/DDBJ databases">
        <title>A draft genome resource for the thread blight pathogen Marasmius tenuissimus strain MS-2.</title>
        <authorList>
            <person name="Yulfo-Soto G.E."/>
            <person name="Baruah I.K."/>
            <person name="Amoako-Attah I."/>
            <person name="Bukari Y."/>
            <person name="Meinhardt L.W."/>
            <person name="Bailey B.A."/>
            <person name="Cohen S.P."/>
        </authorList>
    </citation>
    <scope>NUCLEOTIDE SEQUENCE [LARGE SCALE GENOMIC DNA]</scope>
    <source>
        <strain evidence="1 2">MS-2</strain>
    </source>
</reference>
<name>A0ABR3A999_9AGAR</name>
<organism evidence="1 2">
    <name type="scientific">Marasmius tenuissimus</name>
    <dbReference type="NCBI Taxonomy" id="585030"/>
    <lineage>
        <taxon>Eukaryota</taxon>
        <taxon>Fungi</taxon>
        <taxon>Dikarya</taxon>
        <taxon>Basidiomycota</taxon>
        <taxon>Agaricomycotina</taxon>
        <taxon>Agaricomycetes</taxon>
        <taxon>Agaricomycetidae</taxon>
        <taxon>Agaricales</taxon>
        <taxon>Marasmiineae</taxon>
        <taxon>Marasmiaceae</taxon>
        <taxon>Marasmius</taxon>
    </lineage>
</organism>
<sequence length="507" mass="57144">MLTSSKDGGDHPDFYAELTKLSPTLHSTFVHVWCKVLELRQHHTWADWSTLLRKFAEEDLTIRLSNSPMKRPYPSDSNPAAMGFSFLRHLHCLIPNIRKMTISELRLDVQNFVKATTFCHRGPESEMFQTSPAVAPSIVFAVSTLLLRIVTKRKTLLNATVDSAECKVSHTIAVDSALLIPNVLQWGTTWSEEAVEAGVLKAVVKAYPCLFEFDQKPDTSPEGRLDVWLGRILEAISRALFYASMLHLFSRAERKISAAEGEGLSEMLQAKSESLYDHWVMARDRARMIRMIRSCLKKRSPRVTCVNSTCLQVSNVQANVDVRSFLYWKVQHWVDCLQRAETLSEPATPAFTEYDCQAIKLFIYVYLELHAQVIMDMINSFLEDLRSGEGVNLTSVDLQHIIKGTKYPIILCNFATPSLSEPRSCVTIWDPVMMEENEGLYKRGTAAAVSKLMENWQETVNDGDVLAIALFARAQGRDLVVANCSTFPLSGMAPGNPVFRDEENVVD</sequence>